<dbReference type="InterPro" id="IPR046848">
    <property type="entry name" value="E_motif"/>
</dbReference>
<evidence type="ECO:0000256" key="3">
    <source>
        <dbReference type="PROSITE-ProRule" id="PRU00708"/>
    </source>
</evidence>
<dbReference type="Pfam" id="PF14432">
    <property type="entry name" value="DYW_deaminase"/>
    <property type="match status" value="1"/>
</dbReference>
<dbReference type="InterPro" id="IPR011990">
    <property type="entry name" value="TPR-like_helical_dom_sf"/>
</dbReference>
<keyword evidence="8" id="KW-1185">Reference proteome</keyword>
<evidence type="ECO:0000256" key="1">
    <source>
        <dbReference type="ARBA" id="ARBA00022737"/>
    </source>
</evidence>
<evidence type="ECO:0000313" key="7">
    <source>
        <dbReference type="EMBL" id="KAJ4818794.1"/>
    </source>
</evidence>
<feature type="domain" description="DYW" evidence="5">
    <location>
        <begin position="601"/>
        <end position="687"/>
    </location>
</feature>
<evidence type="ECO:0000259" key="5">
    <source>
        <dbReference type="Pfam" id="PF14432"/>
    </source>
</evidence>
<dbReference type="EMBL" id="JAMFTS010000001">
    <property type="protein sequence ID" value="KAJ4818794.1"/>
    <property type="molecule type" value="Genomic_DNA"/>
</dbReference>
<dbReference type="Pfam" id="PF13041">
    <property type="entry name" value="PPR_2"/>
    <property type="match status" value="2"/>
</dbReference>
<evidence type="ECO:0000256" key="2">
    <source>
        <dbReference type="ARBA" id="ARBA00022946"/>
    </source>
</evidence>
<dbReference type="PROSITE" id="PS51375">
    <property type="entry name" value="PPR"/>
    <property type="match status" value="4"/>
</dbReference>
<dbReference type="InterPro" id="IPR002885">
    <property type="entry name" value="PPR_rpt"/>
</dbReference>
<accession>A0AAV8ALJ9</accession>
<dbReference type="PANTHER" id="PTHR47926">
    <property type="entry name" value="PENTATRICOPEPTIDE REPEAT-CONTAINING PROTEIN"/>
    <property type="match status" value="1"/>
</dbReference>
<dbReference type="InterPro" id="IPR046960">
    <property type="entry name" value="PPR_At4g14850-like_plant"/>
</dbReference>
<evidence type="ECO:0000313" key="6">
    <source>
        <dbReference type="EMBL" id="KAJ4731015.1"/>
    </source>
</evidence>
<dbReference type="Pfam" id="PF12854">
    <property type="entry name" value="PPR_1"/>
    <property type="match status" value="1"/>
</dbReference>
<comment type="caution">
    <text evidence="6">The sequence shown here is derived from an EMBL/GenBank/DDBJ whole genome shotgun (WGS) entry which is preliminary data.</text>
</comment>
<dbReference type="InterPro" id="IPR046849">
    <property type="entry name" value="E2_motif"/>
</dbReference>
<dbReference type="SUPFAM" id="SSF48452">
    <property type="entry name" value="TPR-like"/>
    <property type="match status" value="1"/>
</dbReference>
<dbReference type="FunFam" id="1.25.40.10:FF:001093">
    <property type="entry name" value="Pentatricopeptide repeat-containing protein At2g34400"/>
    <property type="match status" value="1"/>
</dbReference>
<organism evidence="6 8">
    <name type="scientific">Rhynchospora pubera</name>
    <dbReference type="NCBI Taxonomy" id="906938"/>
    <lineage>
        <taxon>Eukaryota</taxon>
        <taxon>Viridiplantae</taxon>
        <taxon>Streptophyta</taxon>
        <taxon>Embryophyta</taxon>
        <taxon>Tracheophyta</taxon>
        <taxon>Spermatophyta</taxon>
        <taxon>Magnoliopsida</taxon>
        <taxon>Liliopsida</taxon>
        <taxon>Poales</taxon>
        <taxon>Cyperaceae</taxon>
        <taxon>Cyperoideae</taxon>
        <taxon>Rhynchosporeae</taxon>
        <taxon>Rhynchospora</taxon>
    </lineage>
</organism>
<keyword evidence="1" id="KW-0677">Repeat</keyword>
<dbReference type="GO" id="GO:0009451">
    <property type="term" value="P:RNA modification"/>
    <property type="evidence" value="ECO:0007669"/>
    <property type="project" value="InterPro"/>
</dbReference>
<dbReference type="Pfam" id="PF01535">
    <property type="entry name" value="PPR"/>
    <property type="match status" value="3"/>
</dbReference>
<keyword evidence="2" id="KW-0809">Transit peptide</keyword>
<dbReference type="AlphaFoldDB" id="A0AAV8ALJ9"/>
<dbReference type="GO" id="GO:0003723">
    <property type="term" value="F:RNA binding"/>
    <property type="evidence" value="ECO:0007669"/>
    <property type="project" value="InterPro"/>
</dbReference>
<name>A0AAV8ALJ9_9POAL</name>
<dbReference type="Gene3D" id="1.25.40.10">
    <property type="entry name" value="Tetratricopeptide repeat domain"/>
    <property type="match status" value="3"/>
</dbReference>
<feature type="repeat" description="PPR" evidence="3">
    <location>
        <begin position="283"/>
        <end position="317"/>
    </location>
</feature>
<feature type="region of interest" description="Disordered" evidence="4">
    <location>
        <begin position="1"/>
        <end position="28"/>
    </location>
</feature>
<feature type="repeat" description="PPR" evidence="3">
    <location>
        <begin position="83"/>
        <end position="117"/>
    </location>
</feature>
<proteinExistence type="predicted"/>
<dbReference type="NCBIfam" id="TIGR00756">
    <property type="entry name" value="PPR"/>
    <property type="match status" value="4"/>
</dbReference>
<dbReference type="GO" id="GO:0008270">
    <property type="term" value="F:zinc ion binding"/>
    <property type="evidence" value="ECO:0007669"/>
    <property type="project" value="InterPro"/>
</dbReference>
<evidence type="ECO:0000313" key="8">
    <source>
        <dbReference type="Proteomes" id="UP001140206"/>
    </source>
</evidence>
<dbReference type="InterPro" id="IPR032867">
    <property type="entry name" value="DYW_dom"/>
</dbReference>
<feature type="repeat" description="PPR" evidence="3">
    <location>
        <begin position="182"/>
        <end position="216"/>
    </location>
</feature>
<dbReference type="EMBL" id="JAMFTS010007636">
    <property type="protein sequence ID" value="KAJ4731015.1"/>
    <property type="molecule type" value="Genomic_DNA"/>
</dbReference>
<dbReference type="PANTHER" id="PTHR47926:SF378">
    <property type="entry name" value="PENTATRICOPEPTIDE REPEAT (PPR) SUPERFAMILY PROTEIN"/>
    <property type="match status" value="1"/>
</dbReference>
<sequence length="687" mass="76944">MSSLSLPPQTPFPINSNKPKTLTNTSSPLSNKVSLVPLAISSNGKLSQQRTNLLSGNNLLKSYMERSEFGNARKLFDEMSVRSLATWSIMIAGFARKGLFHEAVSLFGEMALHDVNPDWVLFSNLIRNCLAMYRLSLGLQLHSQVIKHGYVSNVEMDLIGLYVKNGCLDSANKLFDQMPVRTVAAWTALMVGLTEAGKYLEALALFLKMTQQDTELDPFVFSVVLKACSCLKDCCTARQVHGLIVKLGFDSDVSAGTPIVDFYVKLGMLEDAKNAFCKISEPNDFSWSAILTGYSQLGRFEDCLKIFKHLKSKGTIFNSFVYTTLFQASSGLADPISGCQFHADALKSGLLSELSGNSALITMYSRCGNWTYARKAFEQIPKPDVIAWTAIITGYAYHGKVSHAIEMFDKMIALGIIPNSISFVGVLTACSHAGLVTEARNYFNLMEKFYGINPELIHYHCLIDAYCRAGLLNDAKELIESGKFEPDGMCWKNLLGGSIIHGNLQFGTIAGENFLKLEPNNSAGYILLFNLYSKLGLLEEAALVRKQMNERDLKKEIGYSWIMVKGRVHRFVAGQRDHPQAREIYAKLDELERFITGLKKKVVIEEETEDLRKQQTFDHSERLAVSLGLMEVPCGCPILIFKNLRICEHCHSFLKSVSRNEDREIIVRDCTRFHHFRDGLCSCNDFW</sequence>
<reference evidence="6" key="1">
    <citation type="submission" date="2022-08" db="EMBL/GenBank/DDBJ databases">
        <authorList>
            <person name="Marques A."/>
        </authorList>
    </citation>
    <scope>NUCLEOTIDE SEQUENCE</scope>
    <source>
        <strain evidence="6">RhyPub2mFocal</strain>
        <tissue evidence="6">Leaves</tissue>
    </source>
</reference>
<dbReference type="Proteomes" id="UP001140206">
    <property type="component" value="Chromosome 1"/>
</dbReference>
<dbReference type="Pfam" id="PF20430">
    <property type="entry name" value="Eplus_motif"/>
    <property type="match status" value="1"/>
</dbReference>
<gene>
    <name evidence="6" type="ORF">LUZ62_012604</name>
    <name evidence="7" type="ORF">LUZ62_031360</name>
</gene>
<protein>
    <submittedName>
        <fullName evidence="6">Pentatricopeptide repeat-containing protein</fullName>
    </submittedName>
</protein>
<feature type="repeat" description="PPR" evidence="3">
    <location>
        <begin position="384"/>
        <end position="418"/>
    </location>
</feature>
<dbReference type="Pfam" id="PF20431">
    <property type="entry name" value="E_motif"/>
    <property type="match status" value="1"/>
</dbReference>
<evidence type="ECO:0000256" key="4">
    <source>
        <dbReference type="SAM" id="MobiDB-lite"/>
    </source>
</evidence>